<evidence type="ECO:0000313" key="9">
    <source>
        <dbReference type="EMBL" id="RID98846.1"/>
    </source>
</evidence>
<keyword evidence="10" id="KW-1185">Reference proteome</keyword>
<comment type="caution">
    <text evidence="9">The sequence shown here is derived from an EMBL/GenBank/DDBJ whole genome shotgun (WGS) entry which is preliminary data.</text>
</comment>
<evidence type="ECO:0000256" key="5">
    <source>
        <dbReference type="ARBA" id="ARBA00023110"/>
    </source>
</evidence>
<dbReference type="OrthoDB" id="9769613at2"/>
<dbReference type="Gene3D" id="3.10.50.40">
    <property type="match status" value="1"/>
</dbReference>
<sequence length="282" mass="30614">MAALPLHAAFAAEPVLLQGPNEAITAADIHADSQRMPEQMRVQVLTRPQSVQQIANNLYVRRVMADEASKLHLENSDAVQAELRVARDKVLSDAYLQRIDSQHTLSDAVALEQAHAMYTAHPERFKSTEQVHIRHILIGGTDEAAKTKAEEVLKELRAGGDFAALAQKYSTDTGSAAKGGDLGFFAHGRMVPSFEEAAFALKNVGDLSEPVKSQFGYHILQLQGKRPAGVQPFDDIRDALIAEIRAKAAQDARVAEAEKISAAAKPQTEAIEAFAKGYAPKK</sequence>
<comment type="catalytic activity">
    <reaction evidence="1">
        <text>[protein]-peptidylproline (omega=180) = [protein]-peptidylproline (omega=0)</text>
        <dbReference type="Rhea" id="RHEA:16237"/>
        <dbReference type="Rhea" id="RHEA-COMP:10747"/>
        <dbReference type="Rhea" id="RHEA-COMP:10748"/>
        <dbReference type="ChEBI" id="CHEBI:83833"/>
        <dbReference type="ChEBI" id="CHEBI:83834"/>
        <dbReference type="EC" id="5.2.1.8"/>
    </reaction>
</comment>
<organism evidence="9 10">
    <name type="scientific">Simplicispira hankyongi</name>
    <dbReference type="NCBI Taxonomy" id="2315688"/>
    <lineage>
        <taxon>Bacteria</taxon>
        <taxon>Pseudomonadati</taxon>
        <taxon>Pseudomonadota</taxon>
        <taxon>Betaproteobacteria</taxon>
        <taxon>Burkholderiales</taxon>
        <taxon>Comamonadaceae</taxon>
        <taxon>Simplicispira</taxon>
    </lineage>
</organism>
<dbReference type="InterPro" id="IPR023058">
    <property type="entry name" value="PPIase_PpiC_CS"/>
</dbReference>
<comment type="similarity">
    <text evidence="2">Belongs to the PpiC/parvulin rotamase family.</text>
</comment>
<dbReference type="InterPro" id="IPR027304">
    <property type="entry name" value="Trigger_fact/SurA_dom_sf"/>
</dbReference>
<dbReference type="AlphaFoldDB" id="A0A398CGL4"/>
<evidence type="ECO:0000256" key="3">
    <source>
        <dbReference type="ARBA" id="ARBA00013194"/>
    </source>
</evidence>
<evidence type="ECO:0000256" key="6">
    <source>
        <dbReference type="ARBA" id="ARBA00023235"/>
    </source>
</evidence>
<accession>A0A398CGL4</accession>
<keyword evidence="5 7" id="KW-0697">Rotamase</keyword>
<proteinExistence type="inferred from homology"/>
<dbReference type="SUPFAM" id="SSF109998">
    <property type="entry name" value="Triger factor/SurA peptide-binding domain-like"/>
    <property type="match status" value="1"/>
</dbReference>
<name>A0A398CGL4_9BURK</name>
<evidence type="ECO:0000313" key="10">
    <source>
        <dbReference type="Proteomes" id="UP000266302"/>
    </source>
</evidence>
<keyword evidence="6 7" id="KW-0413">Isomerase</keyword>
<evidence type="ECO:0000259" key="8">
    <source>
        <dbReference type="PROSITE" id="PS50198"/>
    </source>
</evidence>
<dbReference type="PROSITE" id="PS01096">
    <property type="entry name" value="PPIC_PPIASE_1"/>
    <property type="match status" value="1"/>
</dbReference>
<gene>
    <name evidence="9" type="ORF">D3F03_10460</name>
</gene>
<dbReference type="InterPro" id="IPR046357">
    <property type="entry name" value="PPIase_dom_sf"/>
</dbReference>
<dbReference type="PANTHER" id="PTHR47245:SF1">
    <property type="entry name" value="FOLDASE PROTEIN PRSA"/>
    <property type="match status" value="1"/>
</dbReference>
<dbReference type="Pfam" id="PF13616">
    <property type="entry name" value="Rotamase_3"/>
    <property type="match status" value="1"/>
</dbReference>
<dbReference type="InterPro" id="IPR050245">
    <property type="entry name" value="PrsA_foldase"/>
</dbReference>
<dbReference type="EMBL" id="QXJC01000003">
    <property type="protein sequence ID" value="RID98846.1"/>
    <property type="molecule type" value="Genomic_DNA"/>
</dbReference>
<dbReference type="InterPro" id="IPR000297">
    <property type="entry name" value="PPIase_PpiC"/>
</dbReference>
<dbReference type="Proteomes" id="UP000266302">
    <property type="component" value="Unassembled WGS sequence"/>
</dbReference>
<dbReference type="EC" id="5.2.1.8" evidence="3"/>
<dbReference type="GO" id="GO:0003755">
    <property type="term" value="F:peptidyl-prolyl cis-trans isomerase activity"/>
    <property type="evidence" value="ECO:0007669"/>
    <property type="project" value="UniProtKB-KW"/>
</dbReference>
<feature type="domain" description="PpiC" evidence="8">
    <location>
        <begin position="128"/>
        <end position="224"/>
    </location>
</feature>
<dbReference type="PROSITE" id="PS50198">
    <property type="entry name" value="PPIC_PPIASE_2"/>
    <property type="match status" value="1"/>
</dbReference>
<evidence type="ECO:0000256" key="1">
    <source>
        <dbReference type="ARBA" id="ARBA00000971"/>
    </source>
</evidence>
<protein>
    <recommendedName>
        <fullName evidence="3">peptidylprolyl isomerase</fullName>
        <ecNumber evidence="3">5.2.1.8</ecNumber>
    </recommendedName>
</protein>
<evidence type="ECO:0000256" key="4">
    <source>
        <dbReference type="ARBA" id="ARBA00022729"/>
    </source>
</evidence>
<keyword evidence="4" id="KW-0732">Signal</keyword>
<evidence type="ECO:0000256" key="7">
    <source>
        <dbReference type="PROSITE-ProRule" id="PRU00278"/>
    </source>
</evidence>
<reference evidence="9 10" key="1">
    <citation type="submission" date="2018-09" db="EMBL/GenBank/DDBJ databases">
        <title>Draft genome of Simplicispira sp. NY-02.</title>
        <authorList>
            <person name="Im W.T."/>
        </authorList>
    </citation>
    <scope>NUCLEOTIDE SEQUENCE [LARGE SCALE GENOMIC DNA]</scope>
    <source>
        <strain evidence="9 10">NY-02</strain>
    </source>
</reference>
<dbReference type="PANTHER" id="PTHR47245">
    <property type="entry name" value="PEPTIDYLPROLYL ISOMERASE"/>
    <property type="match status" value="1"/>
</dbReference>
<evidence type="ECO:0000256" key="2">
    <source>
        <dbReference type="ARBA" id="ARBA00007656"/>
    </source>
</evidence>
<dbReference type="SUPFAM" id="SSF54534">
    <property type="entry name" value="FKBP-like"/>
    <property type="match status" value="1"/>
</dbReference>